<accession>A0A6A5UNA4</accession>
<sequence>MIRDIGCRVAGCRGTWGDATPSARSVGSGTCRAGRTTCDNCSFANVSDEIRASELRHENLRRAQFEDFHKIRCVLGFQAAVALGLENVGMVQFHAAVISQSQQASIKPVSISAQRFAGVWLDRIDPSYLAGCVGDAKVWVRKRGLPSGSARARKIVIYGTSYSGANEQKNATGGYIGPGRKYGSVYAYEVNISAGQRASE</sequence>
<reference evidence="1" key="1">
    <citation type="journal article" date="2020" name="Stud. Mycol.">
        <title>101 Dothideomycetes genomes: a test case for predicting lifestyles and emergence of pathogens.</title>
        <authorList>
            <person name="Haridas S."/>
            <person name="Albert R."/>
            <person name="Binder M."/>
            <person name="Bloem J."/>
            <person name="Labutti K."/>
            <person name="Salamov A."/>
            <person name="Andreopoulos B."/>
            <person name="Baker S."/>
            <person name="Barry K."/>
            <person name="Bills G."/>
            <person name="Bluhm B."/>
            <person name="Cannon C."/>
            <person name="Castanera R."/>
            <person name="Culley D."/>
            <person name="Daum C."/>
            <person name="Ezra D."/>
            <person name="Gonzalez J."/>
            <person name="Henrissat B."/>
            <person name="Kuo A."/>
            <person name="Liang C."/>
            <person name="Lipzen A."/>
            <person name="Lutzoni F."/>
            <person name="Magnuson J."/>
            <person name="Mondo S."/>
            <person name="Nolan M."/>
            <person name="Ohm R."/>
            <person name="Pangilinan J."/>
            <person name="Park H.-J."/>
            <person name="Ramirez L."/>
            <person name="Alfaro M."/>
            <person name="Sun H."/>
            <person name="Tritt A."/>
            <person name="Yoshinaga Y."/>
            <person name="Zwiers L.-H."/>
            <person name="Turgeon B."/>
            <person name="Goodwin S."/>
            <person name="Spatafora J."/>
            <person name="Crous P."/>
            <person name="Grigoriev I."/>
        </authorList>
    </citation>
    <scope>NUCLEOTIDE SEQUENCE</scope>
    <source>
        <strain evidence="1">CBS 107.79</strain>
    </source>
</reference>
<gene>
    <name evidence="1" type="ORF">BU23DRAFT_575002</name>
</gene>
<dbReference type="AlphaFoldDB" id="A0A6A5UNA4"/>
<dbReference type="EMBL" id="ML976765">
    <property type="protein sequence ID" value="KAF1965282.1"/>
    <property type="molecule type" value="Genomic_DNA"/>
</dbReference>
<organism evidence="1 2">
    <name type="scientific">Bimuria novae-zelandiae CBS 107.79</name>
    <dbReference type="NCBI Taxonomy" id="1447943"/>
    <lineage>
        <taxon>Eukaryota</taxon>
        <taxon>Fungi</taxon>
        <taxon>Dikarya</taxon>
        <taxon>Ascomycota</taxon>
        <taxon>Pezizomycotina</taxon>
        <taxon>Dothideomycetes</taxon>
        <taxon>Pleosporomycetidae</taxon>
        <taxon>Pleosporales</taxon>
        <taxon>Massarineae</taxon>
        <taxon>Didymosphaeriaceae</taxon>
        <taxon>Bimuria</taxon>
    </lineage>
</organism>
<evidence type="ECO:0000313" key="1">
    <source>
        <dbReference type="EMBL" id="KAF1965282.1"/>
    </source>
</evidence>
<keyword evidence="2" id="KW-1185">Reference proteome</keyword>
<protein>
    <submittedName>
        <fullName evidence="1">Uncharacterized protein</fullName>
    </submittedName>
</protein>
<name>A0A6A5UNA4_9PLEO</name>
<evidence type="ECO:0000313" key="2">
    <source>
        <dbReference type="Proteomes" id="UP000800036"/>
    </source>
</evidence>
<dbReference type="Proteomes" id="UP000800036">
    <property type="component" value="Unassembled WGS sequence"/>
</dbReference>
<proteinExistence type="predicted"/>